<dbReference type="PANTHER" id="PTHR15271:SF4">
    <property type="entry name" value="CHROMATIN ASSEMBLY FACTOR 1 SUBUNIT B"/>
    <property type="match status" value="1"/>
</dbReference>
<feature type="compositionally biased region" description="Basic and acidic residues" evidence="1">
    <location>
        <begin position="105"/>
        <end position="122"/>
    </location>
</feature>
<dbReference type="EMBL" id="JARKIB010000094">
    <property type="protein sequence ID" value="KAJ7742634.1"/>
    <property type="molecule type" value="Genomic_DNA"/>
</dbReference>
<dbReference type="GO" id="GO:0033186">
    <property type="term" value="C:CAF-1 complex"/>
    <property type="evidence" value="ECO:0007669"/>
    <property type="project" value="TreeGrafter"/>
</dbReference>
<dbReference type="Proteomes" id="UP001215598">
    <property type="component" value="Unassembled WGS sequence"/>
</dbReference>
<keyword evidence="3" id="KW-1185">Reference proteome</keyword>
<accession>A0AAD7IGJ7</accession>
<dbReference type="GO" id="GO:0005634">
    <property type="term" value="C:nucleus"/>
    <property type="evidence" value="ECO:0007669"/>
    <property type="project" value="TreeGrafter"/>
</dbReference>
<feature type="region of interest" description="Disordered" evidence="1">
    <location>
        <begin position="22"/>
        <end position="122"/>
    </location>
</feature>
<protein>
    <submittedName>
        <fullName evidence="2">Uncharacterized protein</fullName>
    </submittedName>
</protein>
<proteinExistence type="predicted"/>
<comment type="caution">
    <text evidence="2">The sequence shown here is derived from an EMBL/GenBank/DDBJ whole genome shotgun (WGS) entry which is preliminary data.</text>
</comment>
<dbReference type="GO" id="GO:0006335">
    <property type="term" value="P:DNA replication-dependent chromatin assembly"/>
    <property type="evidence" value="ECO:0007669"/>
    <property type="project" value="InterPro"/>
</dbReference>
<sequence length="745" mass="81937">MAHEGGRRDSLREEALRRKDGWMARARARHSGCGPARGIRRSSQVFERETLRSGVCERADRERTAKDSHEERINVNNSKPISSCDFQPVPFKKARPVSSSSDTTTGDRDKDKYEREREQADRRPCVTTLLTRSTASHYTPSNLAKLQPAGQMIDILHGLPARAHPAGRHLCPSTRNSHSTSSFYGFQCGAIRKWALESDCGDGDFPKRGILPPPPSITAHRTPLRLPEFRPLVFACLVAAAVLLLLAKTPKSPTCCRVSSPTSTVPQRRNDARSHVMAMHTSFFPPSSFFAACSPRAAGTDTDTTSILYFLKALTCRHNENDPRAPSLISSGTEYLNAGSVPLPSRPSRSSLTSYQVGVSVCRPGPYAAMLPSSLRAAGSRRMDGGEAVRLADGESDGALRAGPCSRICGGVLVAVMFPAAMECTLIVLSSPSVFYSTSSFLPVLLLYLMPSTHPRGQGNGASTSHVGEGNRAWARARRRARRVNGSGSGRGLQRWISLGRLHRRWEEREQEWDRQSPLSLRGNTMFSPRPCSRPRTLPADARGVQAVDPCTRARELFVCSPRQHTSGDVLRVRAAVPHPVRGRTIDTVAIYDTQQAGPVRLLTKLLYDGFTDLTRSPDGQCLMLSSHDGCCRLVTFDEFLPTHHTQQPAFGSHTSGGGSQAGVRRKRPLELLTPAASVDADRERERDVVISAVPFACIKKHPPLLLCLVKSRRCLEEFILVDLIINLRSFQVINAIIETHRIEN</sequence>
<feature type="region of interest" description="Disordered" evidence="1">
    <location>
        <begin position="456"/>
        <end position="491"/>
    </location>
</feature>
<dbReference type="AlphaFoldDB" id="A0AAD7IGJ7"/>
<evidence type="ECO:0000256" key="1">
    <source>
        <dbReference type="SAM" id="MobiDB-lite"/>
    </source>
</evidence>
<dbReference type="GO" id="GO:0006334">
    <property type="term" value="P:nucleosome assembly"/>
    <property type="evidence" value="ECO:0007669"/>
    <property type="project" value="TreeGrafter"/>
</dbReference>
<gene>
    <name evidence="2" type="ORF">B0H16DRAFT_1693788</name>
</gene>
<feature type="compositionally biased region" description="Basic and acidic residues" evidence="1">
    <location>
        <begin position="46"/>
        <end position="73"/>
    </location>
</feature>
<evidence type="ECO:0000313" key="2">
    <source>
        <dbReference type="EMBL" id="KAJ7742634.1"/>
    </source>
</evidence>
<name>A0AAD7IGJ7_9AGAR</name>
<dbReference type="InterPro" id="IPR045145">
    <property type="entry name" value="PTHR15271"/>
</dbReference>
<reference evidence="2" key="1">
    <citation type="submission" date="2023-03" db="EMBL/GenBank/DDBJ databases">
        <title>Massive genome expansion in bonnet fungi (Mycena s.s.) driven by repeated elements and novel gene families across ecological guilds.</title>
        <authorList>
            <consortium name="Lawrence Berkeley National Laboratory"/>
            <person name="Harder C.B."/>
            <person name="Miyauchi S."/>
            <person name="Viragh M."/>
            <person name="Kuo A."/>
            <person name="Thoen E."/>
            <person name="Andreopoulos B."/>
            <person name="Lu D."/>
            <person name="Skrede I."/>
            <person name="Drula E."/>
            <person name="Henrissat B."/>
            <person name="Morin E."/>
            <person name="Kohler A."/>
            <person name="Barry K."/>
            <person name="LaButti K."/>
            <person name="Morin E."/>
            <person name="Salamov A."/>
            <person name="Lipzen A."/>
            <person name="Mereny Z."/>
            <person name="Hegedus B."/>
            <person name="Baldrian P."/>
            <person name="Stursova M."/>
            <person name="Weitz H."/>
            <person name="Taylor A."/>
            <person name="Grigoriev I.V."/>
            <person name="Nagy L.G."/>
            <person name="Martin F."/>
            <person name="Kauserud H."/>
        </authorList>
    </citation>
    <scope>NUCLEOTIDE SEQUENCE</scope>
    <source>
        <strain evidence="2">CBHHK182m</strain>
    </source>
</reference>
<dbReference type="PANTHER" id="PTHR15271">
    <property type="entry name" value="CHROMATIN ASSEMBLY FACTOR 1 SUBUNIT B"/>
    <property type="match status" value="1"/>
</dbReference>
<feature type="compositionally biased region" description="Polar residues" evidence="1">
    <location>
        <begin position="74"/>
        <end position="85"/>
    </location>
</feature>
<evidence type="ECO:0000313" key="3">
    <source>
        <dbReference type="Proteomes" id="UP001215598"/>
    </source>
</evidence>
<organism evidence="2 3">
    <name type="scientific">Mycena metata</name>
    <dbReference type="NCBI Taxonomy" id="1033252"/>
    <lineage>
        <taxon>Eukaryota</taxon>
        <taxon>Fungi</taxon>
        <taxon>Dikarya</taxon>
        <taxon>Basidiomycota</taxon>
        <taxon>Agaricomycotina</taxon>
        <taxon>Agaricomycetes</taxon>
        <taxon>Agaricomycetidae</taxon>
        <taxon>Agaricales</taxon>
        <taxon>Marasmiineae</taxon>
        <taxon>Mycenaceae</taxon>
        <taxon>Mycena</taxon>
    </lineage>
</organism>